<dbReference type="InterPro" id="IPR007050">
    <property type="entry name" value="HTH_bacterioopsin"/>
</dbReference>
<feature type="domain" description="HTH bat-type" evidence="3">
    <location>
        <begin position="157"/>
        <end position="208"/>
    </location>
</feature>
<dbReference type="GeneID" id="37281904"/>
<dbReference type="PANTHER" id="PTHR34236:SF1">
    <property type="entry name" value="DIMETHYL SULFOXIDE REDUCTASE TRANSCRIPTIONAL ACTIVATOR"/>
    <property type="match status" value="1"/>
</dbReference>
<dbReference type="Pfam" id="PF15915">
    <property type="entry name" value="BAT"/>
    <property type="match status" value="1"/>
</dbReference>
<dbReference type="RefSeq" id="WP_114584259.1">
    <property type="nucleotide sequence ID" value="NZ_CP031150.1"/>
</dbReference>
<organism evidence="5 6">
    <name type="scientific">Haloplanus rubicundus</name>
    <dbReference type="NCBI Taxonomy" id="1547898"/>
    <lineage>
        <taxon>Archaea</taxon>
        <taxon>Methanobacteriati</taxon>
        <taxon>Methanobacteriota</taxon>
        <taxon>Stenosarchaea group</taxon>
        <taxon>Halobacteria</taxon>
        <taxon>Halobacteriales</taxon>
        <taxon>Haloferacaceae</taxon>
        <taxon>Haloplanus</taxon>
    </lineage>
</organism>
<feature type="domain" description="Bacterioopsin transcriptional activator GAF and HTH associated" evidence="4">
    <location>
        <begin position="19"/>
        <end position="133"/>
    </location>
</feature>
<evidence type="ECO:0000313" key="6">
    <source>
        <dbReference type="Proteomes" id="UP000253273"/>
    </source>
</evidence>
<dbReference type="Pfam" id="PF04967">
    <property type="entry name" value="HTH_10"/>
    <property type="match status" value="1"/>
</dbReference>
<evidence type="ECO:0000259" key="4">
    <source>
        <dbReference type="Pfam" id="PF15915"/>
    </source>
</evidence>
<proteinExistence type="predicted"/>
<dbReference type="EMBL" id="CP031150">
    <property type="protein sequence ID" value="AXG05104.1"/>
    <property type="molecule type" value="Genomic_DNA"/>
</dbReference>
<evidence type="ECO:0000259" key="3">
    <source>
        <dbReference type="Pfam" id="PF04967"/>
    </source>
</evidence>
<dbReference type="KEGG" id="haj:DU500_00925"/>
<gene>
    <name evidence="5" type="ORF">DU500_00925</name>
</gene>
<dbReference type="PANTHER" id="PTHR34236">
    <property type="entry name" value="DIMETHYL SULFOXIDE REDUCTASE TRANSCRIPTIONAL ACTIVATOR"/>
    <property type="match status" value="1"/>
</dbReference>
<reference evidence="5 6" key="1">
    <citation type="submission" date="2018-07" db="EMBL/GenBank/DDBJ databases">
        <title>Genome sequences of Haloplanus sp. CBA1113.</title>
        <authorList>
            <person name="Kim Y.B."/>
            <person name="Roh S.W."/>
        </authorList>
    </citation>
    <scope>NUCLEOTIDE SEQUENCE [LARGE SCALE GENOMIC DNA]</scope>
    <source>
        <strain evidence="5 6">CBA1113</strain>
    </source>
</reference>
<evidence type="ECO:0000256" key="1">
    <source>
        <dbReference type="ARBA" id="ARBA00023015"/>
    </source>
</evidence>
<evidence type="ECO:0008006" key="7">
    <source>
        <dbReference type="Google" id="ProtNLM"/>
    </source>
</evidence>
<keyword evidence="6" id="KW-1185">Reference proteome</keyword>
<evidence type="ECO:0000256" key="2">
    <source>
        <dbReference type="ARBA" id="ARBA00023163"/>
    </source>
</evidence>
<dbReference type="Gene3D" id="1.10.10.10">
    <property type="entry name" value="Winged helix-like DNA-binding domain superfamily/Winged helix DNA-binding domain"/>
    <property type="match status" value="1"/>
</dbReference>
<dbReference type="OrthoDB" id="202021at2157"/>
<dbReference type="Proteomes" id="UP000253273">
    <property type="component" value="Chromosome"/>
</dbReference>
<keyword evidence="2" id="KW-0804">Transcription</keyword>
<name>A0A345DYT2_9EURY</name>
<keyword evidence="1" id="KW-0805">Transcription regulation</keyword>
<dbReference type="AlphaFoldDB" id="A0A345DYT2"/>
<evidence type="ECO:0000313" key="5">
    <source>
        <dbReference type="EMBL" id="AXG05104.1"/>
    </source>
</evidence>
<sequence>MSVMAHVSVPADEFKLARTLHGHDSLRIEIERVVPLGEGVVPFLWVTGLPADRTRRRLRRDEDVERVAVIDHVENAVLVRVWWTDRRHAFLETLVAVEASCVDGVVRDGTWYLELRFPSRESLSDFYRECLDRDVTLDVSGIYDPEGRGRSGVSATLSDRQYETLRTAFETGYFAIPREITLEELGDRLGISDTAASQRIRRGLRRLLAEELASPA</sequence>
<protein>
    <recommendedName>
        <fullName evidence="7">Bacterio-opsin activator</fullName>
    </recommendedName>
</protein>
<accession>A0A345DYT2</accession>
<dbReference type="InterPro" id="IPR036388">
    <property type="entry name" value="WH-like_DNA-bd_sf"/>
</dbReference>
<dbReference type="InterPro" id="IPR031803">
    <property type="entry name" value="BAT_GAF/HTH-assoc"/>
</dbReference>